<keyword evidence="3" id="KW-1185">Reference proteome</keyword>
<sequence length="208" mass="23331">MSDASPLPGLIPSSVLVERACRYGNVPRSAVQSTKRKGRPRGPVSRLRWAVVHILRQQYPDRHLRALGRPVRIADHSSVLYAIKRADELVRHGDPDFQDLLAFLREGDGDDARSLPGWIERDPPAETGCDKINRAAMRLPTTDVFTSGKFDAVFGESGPIMPREELERRIAEVSERRFAHERAMIAAEQARYGMTRQTRARPLSGQPA</sequence>
<dbReference type="Proteomes" id="UP000635384">
    <property type="component" value="Unassembled WGS sequence"/>
</dbReference>
<dbReference type="SUPFAM" id="SSF48295">
    <property type="entry name" value="TrpR-like"/>
    <property type="match status" value="1"/>
</dbReference>
<evidence type="ECO:0000313" key="3">
    <source>
        <dbReference type="Proteomes" id="UP000635384"/>
    </source>
</evidence>
<comment type="caution">
    <text evidence="2">The sequence shown here is derived from an EMBL/GenBank/DDBJ whole genome shotgun (WGS) entry which is preliminary data.</text>
</comment>
<evidence type="ECO:0000313" key="2">
    <source>
        <dbReference type="EMBL" id="MBD2842690.1"/>
    </source>
</evidence>
<evidence type="ECO:0000256" key="1">
    <source>
        <dbReference type="SAM" id="MobiDB-lite"/>
    </source>
</evidence>
<reference evidence="2 3" key="1">
    <citation type="submission" date="2020-09" db="EMBL/GenBank/DDBJ databases">
        <authorList>
            <person name="Yoon J.-W."/>
        </authorList>
    </citation>
    <scope>NUCLEOTIDE SEQUENCE [LARGE SCALE GENOMIC DNA]</scope>
    <source>
        <strain evidence="2 3">KMU-140</strain>
    </source>
</reference>
<proteinExistence type="predicted"/>
<gene>
    <name evidence="2" type="ORF">IB285_10520</name>
</gene>
<dbReference type="EMBL" id="JACXLC010000001">
    <property type="protein sequence ID" value="MBD2842690.1"/>
    <property type="molecule type" value="Genomic_DNA"/>
</dbReference>
<organism evidence="2 3">
    <name type="scientific">Erythrobacter rubeus</name>
    <dbReference type="NCBI Taxonomy" id="2760803"/>
    <lineage>
        <taxon>Bacteria</taxon>
        <taxon>Pseudomonadati</taxon>
        <taxon>Pseudomonadota</taxon>
        <taxon>Alphaproteobacteria</taxon>
        <taxon>Sphingomonadales</taxon>
        <taxon>Erythrobacteraceae</taxon>
        <taxon>Erythrobacter/Porphyrobacter group</taxon>
        <taxon>Erythrobacter</taxon>
    </lineage>
</organism>
<dbReference type="InterPro" id="IPR010921">
    <property type="entry name" value="Trp_repressor/repl_initiator"/>
</dbReference>
<name>A0ABR8KTK6_9SPHN</name>
<accession>A0ABR8KTK6</accession>
<feature type="region of interest" description="Disordered" evidence="1">
    <location>
        <begin position="189"/>
        <end position="208"/>
    </location>
</feature>
<evidence type="ECO:0008006" key="4">
    <source>
        <dbReference type="Google" id="ProtNLM"/>
    </source>
</evidence>
<dbReference type="RefSeq" id="WP_190788133.1">
    <property type="nucleotide sequence ID" value="NZ_JACXLC010000001.1"/>
</dbReference>
<dbReference type="Gene3D" id="1.10.1750.10">
    <property type="match status" value="1"/>
</dbReference>
<protein>
    <recommendedName>
        <fullName evidence="4">Chromosomal replication initiator protein DnaA</fullName>
    </recommendedName>
</protein>